<dbReference type="EMBL" id="BNEA01000002">
    <property type="protein sequence ID" value="GHI51957.1"/>
    <property type="molecule type" value="Genomic_DNA"/>
</dbReference>
<keyword evidence="2" id="KW-1185">Reference proteome</keyword>
<comment type="caution">
    <text evidence="1">The sequence shown here is derived from an EMBL/GenBank/DDBJ whole genome shotgun (WGS) entry which is preliminary data.</text>
</comment>
<evidence type="ECO:0000313" key="2">
    <source>
        <dbReference type="Proteomes" id="UP000646738"/>
    </source>
</evidence>
<evidence type="ECO:0000313" key="1">
    <source>
        <dbReference type="EMBL" id="GHI51957.1"/>
    </source>
</evidence>
<gene>
    <name evidence="1" type="ORF">Srubr_18030</name>
</gene>
<sequence length="72" mass="8044">MGRVEFFRAMVSCAWAEVMKFTNFRAAAWWALSEPAYTDRLWPPVGAPALPVEPAGTVAMPRFFLSLKALPL</sequence>
<dbReference type="Proteomes" id="UP000646738">
    <property type="component" value="Unassembled WGS sequence"/>
</dbReference>
<reference evidence="2" key="1">
    <citation type="submission" date="2023-07" db="EMBL/GenBank/DDBJ databases">
        <title>Whole genome shotgun sequence of Streptomyces achromogenes subsp. rubradiris NBRC 14000.</title>
        <authorList>
            <person name="Komaki H."/>
            <person name="Tamura T."/>
        </authorList>
    </citation>
    <scope>NUCLEOTIDE SEQUENCE [LARGE SCALE GENOMIC DNA]</scope>
    <source>
        <strain evidence="2">NBRC 14000</strain>
    </source>
</reference>
<proteinExistence type="predicted"/>
<protein>
    <submittedName>
        <fullName evidence="1">Uncharacterized protein</fullName>
    </submittedName>
</protein>
<name>A0ABQ3R7Y2_STRRR</name>
<organism evidence="1 2">
    <name type="scientific">Streptomyces rubradiris</name>
    <name type="common">Streptomyces achromogenes subsp. rubradiris</name>
    <dbReference type="NCBI Taxonomy" id="285531"/>
    <lineage>
        <taxon>Bacteria</taxon>
        <taxon>Bacillati</taxon>
        <taxon>Actinomycetota</taxon>
        <taxon>Actinomycetes</taxon>
        <taxon>Kitasatosporales</taxon>
        <taxon>Streptomycetaceae</taxon>
        <taxon>Streptomyces</taxon>
    </lineage>
</organism>
<accession>A0ABQ3R7Y2</accession>